<dbReference type="OrthoDB" id="8410914at2"/>
<evidence type="ECO:0000259" key="2">
    <source>
        <dbReference type="Pfam" id="PF14317"/>
    </source>
</evidence>
<name>A0A261TH94_9BORD</name>
<feature type="domain" description="YcxB-like C-terminal" evidence="2">
    <location>
        <begin position="109"/>
        <end position="167"/>
    </location>
</feature>
<keyword evidence="4" id="KW-1185">Reference proteome</keyword>
<reference evidence="3 4" key="1">
    <citation type="submission" date="2017-05" db="EMBL/GenBank/DDBJ databases">
        <title>Complete and WGS of Bordetella genogroups.</title>
        <authorList>
            <person name="Spilker T."/>
            <person name="LiPuma J."/>
        </authorList>
    </citation>
    <scope>NUCLEOTIDE SEQUENCE [LARGE SCALE GENOMIC DNA]</scope>
    <source>
        <strain evidence="3 4">AU10456</strain>
    </source>
</reference>
<dbReference type="EMBL" id="NEVP01000009">
    <property type="protein sequence ID" value="OZI49004.1"/>
    <property type="molecule type" value="Genomic_DNA"/>
</dbReference>
<accession>A0A261TH94</accession>
<comment type="caution">
    <text evidence="3">The sequence shown here is derived from an EMBL/GenBank/DDBJ whole genome shotgun (WGS) entry which is preliminary data.</text>
</comment>
<feature type="transmembrane region" description="Helical" evidence="1">
    <location>
        <begin position="71"/>
        <end position="95"/>
    </location>
</feature>
<proteinExistence type="predicted"/>
<dbReference type="AlphaFoldDB" id="A0A261TH94"/>
<evidence type="ECO:0000313" key="4">
    <source>
        <dbReference type="Proteomes" id="UP000216913"/>
    </source>
</evidence>
<dbReference type="Proteomes" id="UP000216913">
    <property type="component" value="Unassembled WGS sequence"/>
</dbReference>
<dbReference type="RefSeq" id="WP_094801431.1">
    <property type="nucleotide sequence ID" value="NZ_NEVP01000009.1"/>
</dbReference>
<dbReference type="InterPro" id="IPR025588">
    <property type="entry name" value="YcxB-like_C"/>
</dbReference>
<keyword evidence="1" id="KW-1133">Transmembrane helix</keyword>
<protein>
    <recommendedName>
        <fullName evidence="2">YcxB-like C-terminal domain-containing protein</fullName>
    </recommendedName>
</protein>
<evidence type="ECO:0000313" key="3">
    <source>
        <dbReference type="EMBL" id="OZI49004.1"/>
    </source>
</evidence>
<keyword evidence="1" id="KW-0812">Transmembrane</keyword>
<keyword evidence="1" id="KW-0472">Membrane</keyword>
<sequence>MTPQATYTLTPGDYAAMTVALTRRSWTRRILTLAVWVVIFWFALACLTSLWNPALLARVLVASGGATWVGGALLFASLLMLFGHWLSWGISFLYYRQLASAGATITIVLTDDGVDATSNVADTRLPWASVKRVIGDARHTFLAISKREALILPRRAFASDADFDAARRYAEARRKAAA</sequence>
<feature type="transmembrane region" description="Helical" evidence="1">
    <location>
        <begin position="30"/>
        <end position="51"/>
    </location>
</feature>
<organism evidence="3 4">
    <name type="scientific">Bordetella genomosp. 5</name>
    <dbReference type="NCBI Taxonomy" id="1395608"/>
    <lineage>
        <taxon>Bacteria</taxon>
        <taxon>Pseudomonadati</taxon>
        <taxon>Pseudomonadota</taxon>
        <taxon>Betaproteobacteria</taxon>
        <taxon>Burkholderiales</taxon>
        <taxon>Alcaligenaceae</taxon>
        <taxon>Bordetella</taxon>
    </lineage>
</organism>
<dbReference type="Pfam" id="PF14317">
    <property type="entry name" value="YcxB"/>
    <property type="match status" value="1"/>
</dbReference>
<gene>
    <name evidence="3" type="ORF">CAL25_15385</name>
</gene>
<evidence type="ECO:0000256" key="1">
    <source>
        <dbReference type="SAM" id="Phobius"/>
    </source>
</evidence>